<keyword evidence="14" id="KW-1185">Reference proteome</keyword>
<dbReference type="OrthoDB" id="18577at2759"/>
<dbReference type="CDD" id="cd03496">
    <property type="entry name" value="SQR_TypeC_CybS"/>
    <property type="match status" value="1"/>
</dbReference>
<evidence type="ECO:0000256" key="4">
    <source>
        <dbReference type="ARBA" id="ARBA00022692"/>
    </source>
</evidence>
<keyword evidence="6 12" id="KW-0809">Transit peptide</keyword>
<feature type="binding site" evidence="10">
    <location>
        <position position="161"/>
    </location>
    <ligand>
        <name>a ubiquinone</name>
        <dbReference type="ChEBI" id="CHEBI:16389"/>
        <note>ligand shared with IP/SDHB</note>
    </ligand>
</feature>
<dbReference type="GO" id="GO:0048039">
    <property type="term" value="F:ubiquinone binding"/>
    <property type="evidence" value="ECO:0007669"/>
    <property type="project" value="TreeGrafter"/>
</dbReference>
<keyword evidence="8 12" id="KW-0496">Mitochondrion</keyword>
<dbReference type="RefSeq" id="XP_018735548.1">
    <property type="nucleotide sequence ID" value="XM_018878223.1"/>
</dbReference>
<keyword evidence="7" id="KW-1133">Transmembrane helix</keyword>
<dbReference type="Gene3D" id="1.20.1300.10">
    <property type="entry name" value="Fumarate reductase/succinate dehydrogenase, transmembrane subunit"/>
    <property type="match status" value="1"/>
</dbReference>
<evidence type="ECO:0000256" key="9">
    <source>
        <dbReference type="ARBA" id="ARBA00023136"/>
    </source>
</evidence>
<evidence type="ECO:0000313" key="14">
    <source>
        <dbReference type="Proteomes" id="UP000189580"/>
    </source>
</evidence>
<dbReference type="InterPro" id="IPR007992">
    <property type="entry name" value="CybS"/>
</dbReference>
<evidence type="ECO:0000256" key="11">
    <source>
        <dbReference type="PIRSR" id="PIRSR607992-2"/>
    </source>
</evidence>
<organism evidence="13 14">
    <name type="scientific">Sugiyamaella lignohabitans</name>
    <dbReference type="NCBI Taxonomy" id="796027"/>
    <lineage>
        <taxon>Eukaryota</taxon>
        <taxon>Fungi</taxon>
        <taxon>Dikarya</taxon>
        <taxon>Ascomycota</taxon>
        <taxon>Saccharomycotina</taxon>
        <taxon>Dipodascomycetes</taxon>
        <taxon>Dipodascales</taxon>
        <taxon>Trichomonascaceae</taxon>
        <taxon>Sugiyamaella</taxon>
    </lineage>
</organism>
<reference evidence="13 14" key="1">
    <citation type="submission" date="2016-02" db="EMBL/GenBank/DDBJ databases">
        <title>Complete genome sequence and transcriptome regulation of the pentose utilising yeast Sugiyamaella lignohabitans.</title>
        <authorList>
            <person name="Bellasio M."/>
            <person name="Peymann A."/>
            <person name="Valli M."/>
            <person name="Sipitzky M."/>
            <person name="Graf A."/>
            <person name="Sauer M."/>
            <person name="Marx H."/>
            <person name="Mattanovich D."/>
        </authorList>
    </citation>
    <scope>NUCLEOTIDE SEQUENCE [LARGE SCALE GENOMIC DNA]</scope>
    <source>
        <strain evidence="13 14">CBS 10342</strain>
    </source>
</reference>
<evidence type="ECO:0000313" key="13">
    <source>
        <dbReference type="EMBL" id="ANB13071.1"/>
    </source>
</evidence>
<feature type="binding site" description="axial binding residue" evidence="11">
    <location>
        <position position="149"/>
    </location>
    <ligand>
        <name>heme b</name>
        <dbReference type="ChEBI" id="CHEBI:60344"/>
        <note>ligand shared with SDHC</note>
    </ligand>
    <ligandPart>
        <name>Fe</name>
        <dbReference type="ChEBI" id="CHEBI:18248"/>
    </ligandPart>
</feature>
<evidence type="ECO:0000256" key="10">
    <source>
        <dbReference type="PIRSR" id="PIRSR607992-1"/>
    </source>
</evidence>
<dbReference type="EMBL" id="CP014501">
    <property type="protein sequence ID" value="ANB13071.1"/>
    <property type="molecule type" value="Genomic_DNA"/>
</dbReference>
<evidence type="ECO:0000256" key="2">
    <source>
        <dbReference type="ARBA" id="ARBA00007294"/>
    </source>
</evidence>
<dbReference type="Pfam" id="PF05328">
    <property type="entry name" value="CybS"/>
    <property type="match status" value="1"/>
</dbReference>
<gene>
    <name evidence="13" type="primary">SHH4</name>
    <name evidence="13" type="ORF">AWJ20_1350</name>
</gene>
<dbReference type="KEGG" id="slb:AWJ20_1350"/>
<evidence type="ECO:0000256" key="3">
    <source>
        <dbReference type="ARBA" id="ARBA00022448"/>
    </source>
</evidence>
<evidence type="ECO:0000256" key="6">
    <source>
        <dbReference type="ARBA" id="ARBA00022946"/>
    </source>
</evidence>
<dbReference type="GO" id="GO:0020037">
    <property type="term" value="F:heme binding"/>
    <property type="evidence" value="ECO:0007669"/>
    <property type="project" value="TreeGrafter"/>
</dbReference>
<name>A0A167DMG4_9ASCO</name>
<keyword evidence="11" id="KW-0408">Iron</keyword>
<keyword evidence="5 12" id="KW-0999">Mitochondrion inner membrane</keyword>
<evidence type="ECO:0000256" key="5">
    <source>
        <dbReference type="ARBA" id="ARBA00022792"/>
    </source>
</evidence>
<evidence type="ECO:0000256" key="8">
    <source>
        <dbReference type="ARBA" id="ARBA00023128"/>
    </source>
</evidence>
<comment type="subcellular location">
    <subcellularLocation>
        <location evidence="1 12">Mitochondrion inner membrane</location>
        <topology evidence="1 12">Multi-pass membrane protein</topology>
    </subcellularLocation>
</comment>
<dbReference type="InterPro" id="IPR034804">
    <property type="entry name" value="SQR/QFR_C/D"/>
</dbReference>
<dbReference type="SUPFAM" id="SSF81343">
    <property type="entry name" value="Fumarate reductase respiratory complex transmembrane subunits"/>
    <property type="match status" value="1"/>
</dbReference>
<dbReference type="FunFam" id="1.20.1300.10:FF:000007">
    <property type="entry name" value="Succinate dehydrogenase [ubiquinone] cytochrome b small subunit"/>
    <property type="match status" value="1"/>
</dbReference>
<dbReference type="GO" id="GO:0005743">
    <property type="term" value="C:mitochondrial inner membrane"/>
    <property type="evidence" value="ECO:0007669"/>
    <property type="project" value="UniProtKB-SubCell"/>
</dbReference>
<evidence type="ECO:0000256" key="1">
    <source>
        <dbReference type="ARBA" id="ARBA00004448"/>
    </source>
</evidence>
<dbReference type="AlphaFoldDB" id="A0A167DMG4"/>
<evidence type="ECO:0000256" key="7">
    <source>
        <dbReference type="ARBA" id="ARBA00022989"/>
    </source>
</evidence>
<dbReference type="GeneID" id="30033143"/>
<dbReference type="GO" id="GO:0098796">
    <property type="term" value="C:membrane protein complex"/>
    <property type="evidence" value="ECO:0007669"/>
    <property type="project" value="UniProtKB-ARBA"/>
</dbReference>
<proteinExistence type="inferred from homology"/>
<accession>A0A167DMG4</accession>
<dbReference type="GO" id="GO:0006099">
    <property type="term" value="P:tricarboxylic acid cycle"/>
    <property type="evidence" value="ECO:0007669"/>
    <property type="project" value="TreeGrafter"/>
</dbReference>
<dbReference type="Proteomes" id="UP000189580">
    <property type="component" value="Chromosome a"/>
</dbReference>
<sequence length="209" mass="22594">MFSIVAPPFSQTSVIQKNTGFVIPDWIRPRISSGSWLTGCQMFRSTILRQPLSLASVATRRSVLSTVSGASSLRTQRFLGTIPQPPGYIQGTVNDPVKLPPPSPSHGSYHWSFERLVAVGMAPLVIAPLATGSLTPVLDATLGSLLLVHVHLGLESCIIDYIPKRVYGKLHNLAIYALYGGTALSLYGLYEYETNDIGLTATIGKVWNA</sequence>
<dbReference type="GO" id="GO:0046872">
    <property type="term" value="F:metal ion binding"/>
    <property type="evidence" value="ECO:0007669"/>
    <property type="project" value="UniProtKB-KW"/>
</dbReference>
<keyword evidence="11" id="KW-0479">Metal-binding</keyword>
<dbReference type="GO" id="GO:0006121">
    <property type="term" value="P:mitochondrial electron transport, succinate to ubiquinone"/>
    <property type="evidence" value="ECO:0007669"/>
    <property type="project" value="TreeGrafter"/>
</dbReference>
<dbReference type="PANTHER" id="PTHR13337">
    <property type="entry name" value="SUCCINATE DEHYDROGENASE"/>
    <property type="match status" value="1"/>
</dbReference>
<keyword evidence="9 12" id="KW-0472">Membrane</keyword>
<evidence type="ECO:0000256" key="12">
    <source>
        <dbReference type="RuleBase" id="RU364031"/>
    </source>
</evidence>
<comment type="similarity">
    <text evidence="2 12">Belongs to the CybS family.</text>
</comment>
<keyword evidence="4" id="KW-0812">Transmembrane</keyword>
<dbReference type="PANTHER" id="PTHR13337:SF2">
    <property type="entry name" value="SUCCINATE DEHYDROGENASE [UBIQUINONE] CYTOCHROME B SMALL SUBUNIT, MITOCHONDRIAL"/>
    <property type="match status" value="1"/>
</dbReference>
<protein>
    <recommendedName>
        <fullName evidence="12">Succinate dehydrogenase [ubiquinone] cytochrome b small subunit</fullName>
    </recommendedName>
</protein>
<keyword evidence="3" id="KW-0813">Transport</keyword>